<reference evidence="2" key="2">
    <citation type="submission" date="2020-05" db="UniProtKB">
        <authorList>
            <consortium name="EnsemblMetazoa"/>
        </authorList>
    </citation>
    <scope>IDENTIFICATION</scope>
    <source>
        <strain evidence="2">WRAIR2</strain>
    </source>
</reference>
<dbReference type="STRING" id="7168.A0A182NU26"/>
<proteinExistence type="predicted"/>
<protein>
    <recommendedName>
        <fullName evidence="4">DUF4794 domain-containing protein</fullName>
    </recommendedName>
</protein>
<evidence type="ECO:0000313" key="3">
    <source>
        <dbReference type="Proteomes" id="UP000075884"/>
    </source>
</evidence>
<evidence type="ECO:0008006" key="4">
    <source>
        <dbReference type="Google" id="ProtNLM"/>
    </source>
</evidence>
<dbReference type="AlphaFoldDB" id="A0A182NU26"/>
<keyword evidence="1" id="KW-0732">Signal</keyword>
<dbReference type="EnsemblMetazoa" id="ADIR011167-RA">
    <property type="protein sequence ID" value="ADIR011167-PA"/>
    <property type="gene ID" value="ADIR011167"/>
</dbReference>
<keyword evidence="3" id="KW-1185">Reference proteome</keyword>
<sequence>MKVALCLFAVLAVALARPQNYGQQFWTEALQRAQQQRIVRPDETLFDFQVAPLVNQLENVPGNQPVSLQQVVVPLDAPQVYPYLQRNSVSVQPIVSRTFHTGLIMKVAICLFAVIALALAAPQRDGGALTDEAIRQAQSQQLIPQDAQIQGVQQGIQVAALESIPGSQRVDLFQLLGDQVPREVITNLQSQVDQVGQI</sequence>
<accession>A0A182NU26</accession>
<reference evidence="3" key="1">
    <citation type="submission" date="2013-03" db="EMBL/GenBank/DDBJ databases">
        <title>The Genome Sequence of Anopheles dirus WRAIR2.</title>
        <authorList>
            <consortium name="The Broad Institute Genomics Platform"/>
            <person name="Neafsey D.E."/>
            <person name="Walton C."/>
            <person name="Walker B."/>
            <person name="Young S.K."/>
            <person name="Zeng Q."/>
            <person name="Gargeya S."/>
            <person name="Fitzgerald M."/>
            <person name="Haas B."/>
            <person name="Abouelleil A."/>
            <person name="Allen A.W."/>
            <person name="Alvarado L."/>
            <person name="Arachchi H.M."/>
            <person name="Berlin A.M."/>
            <person name="Chapman S.B."/>
            <person name="Gainer-Dewar J."/>
            <person name="Goldberg J."/>
            <person name="Griggs A."/>
            <person name="Gujja S."/>
            <person name="Hansen M."/>
            <person name="Howarth C."/>
            <person name="Imamovic A."/>
            <person name="Ireland A."/>
            <person name="Larimer J."/>
            <person name="McCowan C."/>
            <person name="Murphy C."/>
            <person name="Pearson M."/>
            <person name="Poon T.W."/>
            <person name="Priest M."/>
            <person name="Roberts A."/>
            <person name="Saif S."/>
            <person name="Shea T."/>
            <person name="Sisk P."/>
            <person name="Sykes S."/>
            <person name="Wortman J."/>
            <person name="Nusbaum C."/>
            <person name="Birren B."/>
        </authorList>
    </citation>
    <scope>NUCLEOTIDE SEQUENCE [LARGE SCALE GENOMIC DNA]</scope>
    <source>
        <strain evidence="3">WRAIR2</strain>
    </source>
</reference>
<feature type="signal peptide" evidence="1">
    <location>
        <begin position="1"/>
        <end position="16"/>
    </location>
</feature>
<evidence type="ECO:0000256" key="1">
    <source>
        <dbReference type="SAM" id="SignalP"/>
    </source>
</evidence>
<dbReference type="Proteomes" id="UP000075884">
    <property type="component" value="Unassembled WGS sequence"/>
</dbReference>
<organism evidence="2 3">
    <name type="scientific">Anopheles dirus</name>
    <dbReference type="NCBI Taxonomy" id="7168"/>
    <lineage>
        <taxon>Eukaryota</taxon>
        <taxon>Metazoa</taxon>
        <taxon>Ecdysozoa</taxon>
        <taxon>Arthropoda</taxon>
        <taxon>Hexapoda</taxon>
        <taxon>Insecta</taxon>
        <taxon>Pterygota</taxon>
        <taxon>Neoptera</taxon>
        <taxon>Endopterygota</taxon>
        <taxon>Diptera</taxon>
        <taxon>Nematocera</taxon>
        <taxon>Culicoidea</taxon>
        <taxon>Culicidae</taxon>
        <taxon>Anophelinae</taxon>
        <taxon>Anopheles</taxon>
    </lineage>
</organism>
<dbReference type="VEuPathDB" id="VectorBase:ADIR011167"/>
<feature type="chain" id="PRO_5008130483" description="DUF4794 domain-containing protein" evidence="1">
    <location>
        <begin position="17"/>
        <end position="198"/>
    </location>
</feature>
<name>A0A182NU26_9DIPT</name>
<evidence type="ECO:0000313" key="2">
    <source>
        <dbReference type="EnsemblMetazoa" id="ADIR011167-PA"/>
    </source>
</evidence>